<dbReference type="OrthoDB" id="1862401at2759"/>
<evidence type="ECO:0000313" key="2">
    <source>
        <dbReference type="Proteomes" id="UP000293360"/>
    </source>
</evidence>
<dbReference type="Proteomes" id="UP000293360">
    <property type="component" value="Unassembled WGS sequence"/>
</dbReference>
<protein>
    <submittedName>
        <fullName evidence="1">Uncharacterized protein</fullName>
    </submittedName>
</protein>
<comment type="caution">
    <text evidence="1">The sequence shown here is derived from an EMBL/GenBank/DDBJ whole genome shotgun (WGS) entry which is preliminary data.</text>
</comment>
<dbReference type="AlphaFoldDB" id="A0A4V1X8W7"/>
<evidence type="ECO:0000313" key="1">
    <source>
        <dbReference type="EMBL" id="RYO81818.1"/>
    </source>
</evidence>
<organism evidence="1 2">
    <name type="scientific">Monosporascus ibericus</name>
    <dbReference type="NCBI Taxonomy" id="155417"/>
    <lineage>
        <taxon>Eukaryota</taxon>
        <taxon>Fungi</taxon>
        <taxon>Dikarya</taxon>
        <taxon>Ascomycota</taxon>
        <taxon>Pezizomycotina</taxon>
        <taxon>Sordariomycetes</taxon>
        <taxon>Xylariomycetidae</taxon>
        <taxon>Xylariales</taxon>
        <taxon>Xylariales incertae sedis</taxon>
        <taxon>Monosporascus</taxon>
    </lineage>
</organism>
<dbReference type="STRING" id="155417.A0A4V1X8W7"/>
<sequence>MRDRTSNSVLAQYGDIADEGAPMCIYLIKFIPSCLDVDMGAHNLATDACGLDGFVQRCATNTRNLRAGLSLEPFDSTILDRSQLTYLDPLPNAERMAELDRRVKYIKLLDAAPEPPPADFNMPGTSEVLFHLPKSKVAALKTRVSPCLKLPPPTDYIGKVVMHGQPELTFSEIVAPGAFPRPAALMHASNVEVDDVPYRAAAEWVAGVPDKRRIGLH</sequence>
<dbReference type="EMBL" id="QJNU01000972">
    <property type="protein sequence ID" value="RYO81818.1"/>
    <property type="molecule type" value="Genomic_DNA"/>
</dbReference>
<accession>A0A4V1X8W7</accession>
<gene>
    <name evidence="1" type="ORF">DL764_009706</name>
</gene>
<reference evidence="1 2" key="1">
    <citation type="submission" date="2018-06" db="EMBL/GenBank/DDBJ databases">
        <title>Complete Genomes of Monosporascus.</title>
        <authorList>
            <person name="Robinson A.J."/>
            <person name="Natvig D.O."/>
        </authorList>
    </citation>
    <scope>NUCLEOTIDE SEQUENCE [LARGE SCALE GENOMIC DNA]</scope>
    <source>
        <strain evidence="1 2">CBS 110550</strain>
    </source>
</reference>
<keyword evidence="2" id="KW-1185">Reference proteome</keyword>
<proteinExistence type="predicted"/>
<name>A0A4V1X8W7_9PEZI</name>